<dbReference type="Pfam" id="PF14508">
    <property type="entry name" value="GH97_N"/>
    <property type="match status" value="1"/>
</dbReference>
<gene>
    <name evidence="5" type="ORF">G3570_08350</name>
</gene>
<comment type="caution">
    <text evidence="5">The sequence shown here is derived from an EMBL/GenBank/DDBJ whole genome shotgun (WGS) entry which is preliminary data.</text>
</comment>
<keyword evidence="6" id="KW-1185">Reference proteome</keyword>
<dbReference type="AlphaFoldDB" id="A0A6M1SMS6"/>
<evidence type="ECO:0000259" key="2">
    <source>
        <dbReference type="Pfam" id="PF10566"/>
    </source>
</evidence>
<dbReference type="Gene3D" id="2.70.98.10">
    <property type="match status" value="1"/>
</dbReference>
<dbReference type="Proteomes" id="UP000473278">
    <property type="component" value="Unassembled WGS sequence"/>
</dbReference>
<evidence type="ECO:0000259" key="4">
    <source>
        <dbReference type="Pfam" id="PF14509"/>
    </source>
</evidence>
<feature type="signal peptide" evidence="1">
    <location>
        <begin position="1"/>
        <end position="19"/>
    </location>
</feature>
<dbReference type="PANTHER" id="PTHR35803:SF1">
    <property type="entry name" value="GLUCAN 1,4-ALPHA-GLUCOSIDASE SUSB"/>
    <property type="match status" value="1"/>
</dbReference>
<dbReference type="InterPro" id="IPR013785">
    <property type="entry name" value="Aldolase_TIM"/>
</dbReference>
<dbReference type="GO" id="GO:0030246">
    <property type="term" value="F:carbohydrate binding"/>
    <property type="evidence" value="ECO:0007669"/>
    <property type="project" value="InterPro"/>
</dbReference>
<sequence>MRNKYIPLLFLLSILIAACSEPHTVSSPDSTIEVSVTLNEGTPYYTVTRNGDPVFNESKMGFELQDAPAIGNNMSWLGSSVEMVDDIWVQPWGEEREIRNRYNELRVSLEEESEAGRQMDIVFRVYDYGFGFRYEWPEQENLQDFVITDEWSEFALAEDGSSWWIPAFGRDRYEYLYENTNVSEIDTVHTPFTVKTNSGLYLSFHEAALVDYASMTLARTGTTTLEADLMPWSDGTKVKTSAPRTTPWRTVQMAEEPGDLLTDYLILNLNEPNKLDDVSWIDPGKYVGIWWEMHLGISTWGSGPNHGATTQNAKRYIDFAAEHGFDGVLVEGWNRGWDGNWLEGGEDFSFTEPYPDFDIEEVADYAREKGTRLIGHHETAGTIYNYEAQMEDAFDLYERLGVRSIKTGYVDFGRDIERITAEGDTVDEWHHGQFMVNHYRRVAETAAEHKIMINAHEPIKDTGLRRTYPNFVTREGARGQEYNSPQGGGNGPEHTTILPFTRMLSGPMDFTPGTFDLSDESEPANKVQTTLAKQLALYVVIYSPLQMASDLPQNYEAHPEAFQFIKDVSADWDRTEVLHAQIGDFITVARKDRYSEEWFLGSITDEEARTLNAELSFLEGGITYTAEIYADGSEADWDSNPMDIAISTKEVSSDSSLSLVLAPGGGQAVRFVPQE</sequence>
<dbReference type="InterPro" id="IPR029486">
    <property type="entry name" value="GH97_N"/>
</dbReference>
<dbReference type="Pfam" id="PF14509">
    <property type="entry name" value="GH97_C"/>
    <property type="match status" value="1"/>
</dbReference>
<dbReference type="SUPFAM" id="SSF51445">
    <property type="entry name" value="(Trans)glycosidases"/>
    <property type="match status" value="1"/>
</dbReference>
<feature type="domain" description="Glycosyl-hydrolase 97 N-terminal" evidence="3">
    <location>
        <begin position="25"/>
        <end position="272"/>
    </location>
</feature>
<dbReference type="PANTHER" id="PTHR35803">
    <property type="entry name" value="GLUCAN 1,4-ALPHA-GLUCOSIDASE SUSB-RELATED"/>
    <property type="match status" value="1"/>
</dbReference>
<protein>
    <submittedName>
        <fullName evidence="5">Glycoside hydrolase family 97 protein</fullName>
    </submittedName>
</protein>
<evidence type="ECO:0000256" key="1">
    <source>
        <dbReference type="SAM" id="SignalP"/>
    </source>
</evidence>
<dbReference type="InterPro" id="IPR052720">
    <property type="entry name" value="Glycosyl_hydrolase_97"/>
</dbReference>
<feature type="chain" id="PRO_5027055808" evidence="1">
    <location>
        <begin position="20"/>
        <end position="675"/>
    </location>
</feature>
<feature type="domain" description="Glycosyl-hydrolase 97 C-terminal oligomerisation" evidence="4">
    <location>
        <begin position="571"/>
        <end position="671"/>
    </location>
</feature>
<dbReference type="PROSITE" id="PS51257">
    <property type="entry name" value="PROKAR_LIPOPROTEIN"/>
    <property type="match status" value="1"/>
</dbReference>
<keyword evidence="5" id="KW-0378">Hydrolase</keyword>
<dbReference type="InterPro" id="IPR017853">
    <property type="entry name" value="GH"/>
</dbReference>
<proteinExistence type="predicted"/>
<dbReference type="Pfam" id="PF10566">
    <property type="entry name" value="Glyco_hydro_97"/>
    <property type="match status" value="1"/>
</dbReference>
<dbReference type="InterPro" id="IPR014718">
    <property type="entry name" value="GH-type_carb-bd"/>
</dbReference>
<accession>A0A6M1SMS6</accession>
<evidence type="ECO:0000313" key="5">
    <source>
        <dbReference type="EMBL" id="NGP76641.1"/>
    </source>
</evidence>
<feature type="domain" description="Glycosyl-hydrolase 97 catalytic" evidence="2">
    <location>
        <begin position="290"/>
        <end position="477"/>
    </location>
</feature>
<name>A0A6M1SMS6_9BACT</name>
<dbReference type="InterPro" id="IPR029483">
    <property type="entry name" value="GH97_C"/>
</dbReference>
<dbReference type="EMBL" id="JAALLT010000002">
    <property type="protein sequence ID" value="NGP76641.1"/>
    <property type="molecule type" value="Genomic_DNA"/>
</dbReference>
<keyword evidence="1" id="KW-0732">Signal</keyword>
<organism evidence="5 6">
    <name type="scientific">Halalkalibaculum roseum</name>
    <dbReference type="NCBI Taxonomy" id="2709311"/>
    <lineage>
        <taxon>Bacteria</taxon>
        <taxon>Pseudomonadati</taxon>
        <taxon>Balneolota</taxon>
        <taxon>Balneolia</taxon>
        <taxon>Balneolales</taxon>
        <taxon>Balneolaceae</taxon>
        <taxon>Halalkalibaculum</taxon>
    </lineage>
</organism>
<dbReference type="Gene3D" id="3.20.20.70">
    <property type="entry name" value="Aldolase class I"/>
    <property type="match status" value="1"/>
</dbReference>
<dbReference type="InterPro" id="IPR019563">
    <property type="entry name" value="GH97_catalytic"/>
</dbReference>
<evidence type="ECO:0000259" key="3">
    <source>
        <dbReference type="Pfam" id="PF14508"/>
    </source>
</evidence>
<reference evidence="5 6" key="1">
    <citation type="submission" date="2020-02" db="EMBL/GenBank/DDBJ databases">
        <title>Balneolaceae bacterium YR4-1, complete genome.</title>
        <authorList>
            <person name="Li Y."/>
            <person name="Wu S."/>
        </authorList>
    </citation>
    <scope>NUCLEOTIDE SEQUENCE [LARGE SCALE GENOMIC DNA]</scope>
    <source>
        <strain evidence="5 6">YR4-1</strain>
    </source>
</reference>
<evidence type="ECO:0000313" key="6">
    <source>
        <dbReference type="Proteomes" id="UP000473278"/>
    </source>
</evidence>
<dbReference type="GO" id="GO:0016787">
    <property type="term" value="F:hydrolase activity"/>
    <property type="evidence" value="ECO:0007669"/>
    <property type="project" value="UniProtKB-KW"/>
</dbReference>
<dbReference type="RefSeq" id="WP_165141157.1">
    <property type="nucleotide sequence ID" value="NZ_JAALLT010000002.1"/>
</dbReference>